<feature type="compositionally biased region" description="Low complexity" evidence="3">
    <location>
        <begin position="490"/>
        <end position="501"/>
    </location>
</feature>
<sequence>MADTTQPPINGTYAAPHPYPDPYVSHTPVNTVNNTMGSNYHPASTSTPSNGPAGSEPKNEIPKDEVGWYFVEQYYTTMSRNPDRLHLFYSRHSHFVFGTEAESVPVAVGQKAINEKIRALDFHDCKVRVLNVDTQGSMDNILVAVIGEISNRSEPSRKFSQTFVLAQQPNGYYVLNDIFRYLADEVEEFVVDETAAAQPESVSELQGTSVAQQETASEPEQPITAQRADEGTVSEADAKLAAPPTNGEVDNAASDAPQAAAQEKPAVSVTPAVPAAPAEPEALQPEKPQTPEPSPVASTPKDSAPAAKKEPVVPTKAVPMSWANVASKNRAAAAAAAAATAAAPTAPAKSAATATAAAPAPSTAPTQTQPEQPAAAVPAEASTSSQQSSTDGSGWQTAGHDHGKKQSRAGDDNKHPAYIKNVNEKVDASLLKTVLSRFGKLTHFDVNRSRSCAFVDFADQASYNAAVAANPHQIGSEQVTVEERRVRTGNFSNGFANARGGANRGRSDGRAGSQGRGGNYQREQGRGGFSSRGGRGGNVNKGRSQAQAA</sequence>
<evidence type="ECO:0000256" key="2">
    <source>
        <dbReference type="PROSITE-ProRule" id="PRU00176"/>
    </source>
</evidence>
<feature type="compositionally biased region" description="Polar residues" evidence="3">
    <location>
        <begin position="200"/>
        <end position="218"/>
    </location>
</feature>
<evidence type="ECO:0000256" key="3">
    <source>
        <dbReference type="SAM" id="MobiDB-lite"/>
    </source>
</evidence>
<dbReference type="AlphaFoldDB" id="A0A0U1LTD8"/>
<evidence type="ECO:0000313" key="6">
    <source>
        <dbReference type="EMBL" id="CRG86654.1"/>
    </source>
</evidence>
<dbReference type="PROSITE" id="PS50102">
    <property type="entry name" value="RRM"/>
    <property type="match status" value="1"/>
</dbReference>
<dbReference type="SUPFAM" id="SSF54427">
    <property type="entry name" value="NTF2-like"/>
    <property type="match status" value="1"/>
</dbReference>
<keyword evidence="1 2" id="KW-0694">RNA-binding</keyword>
<dbReference type="GO" id="GO:1990861">
    <property type="term" value="C:Ubp3-Bre5 deubiquitination complex"/>
    <property type="evidence" value="ECO:0007669"/>
    <property type="project" value="TreeGrafter"/>
</dbReference>
<gene>
    <name evidence="6" type="ORF">PISL3812_03664</name>
</gene>
<dbReference type="Gene3D" id="3.10.450.50">
    <property type="match status" value="1"/>
</dbReference>
<organism evidence="6 7">
    <name type="scientific">Talaromyces islandicus</name>
    <name type="common">Penicillium islandicum</name>
    <dbReference type="NCBI Taxonomy" id="28573"/>
    <lineage>
        <taxon>Eukaryota</taxon>
        <taxon>Fungi</taxon>
        <taxon>Dikarya</taxon>
        <taxon>Ascomycota</taxon>
        <taxon>Pezizomycotina</taxon>
        <taxon>Eurotiomycetes</taxon>
        <taxon>Eurotiomycetidae</taxon>
        <taxon>Eurotiales</taxon>
        <taxon>Trichocomaceae</taxon>
        <taxon>Talaromyces</taxon>
        <taxon>Talaromyces sect. Islandici</taxon>
    </lineage>
</organism>
<dbReference type="GO" id="GO:0005829">
    <property type="term" value="C:cytosol"/>
    <property type="evidence" value="ECO:0007669"/>
    <property type="project" value="TreeGrafter"/>
</dbReference>
<dbReference type="EMBL" id="CVMT01000002">
    <property type="protein sequence ID" value="CRG86654.1"/>
    <property type="molecule type" value="Genomic_DNA"/>
</dbReference>
<keyword evidence="7" id="KW-1185">Reference proteome</keyword>
<dbReference type="Gene3D" id="3.30.70.330">
    <property type="match status" value="1"/>
</dbReference>
<accession>A0A0U1LTD8</accession>
<evidence type="ECO:0000259" key="4">
    <source>
        <dbReference type="PROSITE" id="PS50102"/>
    </source>
</evidence>
<dbReference type="GO" id="GO:0016579">
    <property type="term" value="P:protein deubiquitination"/>
    <property type="evidence" value="ECO:0007669"/>
    <property type="project" value="TreeGrafter"/>
</dbReference>
<dbReference type="STRING" id="28573.A0A0U1LTD8"/>
<feature type="region of interest" description="Disordered" evidence="3">
    <location>
        <begin position="197"/>
        <end position="416"/>
    </location>
</feature>
<proteinExistence type="predicted"/>
<dbReference type="InterPro" id="IPR012677">
    <property type="entry name" value="Nucleotide-bd_a/b_plait_sf"/>
</dbReference>
<dbReference type="InterPro" id="IPR039539">
    <property type="entry name" value="Ras_GTPase_bind_prot"/>
</dbReference>
<dbReference type="GO" id="GO:0003729">
    <property type="term" value="F:mRNA binding"/>
    <property type="evidence" value="ECO:0007669"/>
    <property type="project" value="TreeGrafter"/>
</dbReference>
<dbReference type="CDD" id="cd00780">
    <property type="entry name" value="NTF2"/>
    <property type="match status" value="1"/>
</dbReference>
<dbReference type="PANTHER" id="PTHR10693:SF20">
    <property type="entry name" value="AT27578P"/>
    <property type="match status" value="1"/>
</dbReference>
<evidence type="ECO:0000313" key="7">
    <source>
        <dbReference type="Proteomes" id="UP000054383"/>
    </source>
</evidence>
<dbReference type="FunFam" id="3.10.450.50:FF:000003">
    <property type="entry name" value="Nuclear transport factor 2 family protein"/>
    <property type="match status" value="1"/>
</dbReference>
<dbReference type="Pfam" id="PF02136">
    <property type="entry name" value="NTF2"/>
    <property type="match status" value="1"/>
</dbReference>
<dbReference type="SMART" id="SM00360">
    <property type="entry name" value="RRM"/>
    <property type="match status" value="1"/>
</dbReference>
<protein>
    <submittedName>
        <fullName evidence="6">Putative G3BP-like protein</fullName>
    </submittedName>
</protein>
<dbReference type="InterPro" id="IPR000504">
    <property type="entry name" value="RRM_dom"/>
</dbReference>
<dbReference type="GO" id="GO:0034517">
    <property type="term" value="P:ribophagy"/>
    <property type="evidence" value="ECO:0007669"/>
    <property type="project" value="TreeGrafter"/>
</dbReference>
<dbReference type="InterPro" id="IPR018222">
    <property type="entry name" value="Nuclear_transport_factor_2_euk"/>
</dbReference>
<dbReference type="Pfam" id="PF00076">
    <property type="entry name" value="RRM_1"/>
    <property type="match status" value="1"/>
</dbReference>
<dbReference type="PANTHER" id="PTHR10693">
    <property type="entry name" value="RAS GTPASE-ACTIVATING PROTEIN-BINDING PROTEIN"/>
    <property type="match status" value="1"/>
</dbReference>
<feature type="compositionally biased region" description="Low complexity" evidence="3">
    <location>
        <begin position="331"/>
        <end position="394"/>
    </location>
</feature>
<dbReference type="OMA" id="RPRGNAY"/>
<feature type="region of interest" description="Disordered" evidence="3">
    <location>
        <begin position="1"/>
        <end position="61"/>
    </location>
</feature>
<dbReference type="InterPro" id="IPR032710">
    <property type="entry name" value="NTF2-like_dom_sf"/>
</dbReference>
<evidence type="ECO:0000259" key="5">
    <source>
        <dbReference type="PROSITE" id="PS50177"/>
    </source>
</evidence>
<feature type="compositionally biased region" description="Polar residues" evidence="3">
    <location>
        <begin position="27"/>
        <end position="52"/>
    </location>
</feature>
<dbReference type="SUPFAM" id="SSF54928">
    <property type="entry name" value="RNA-binding domain, RBD"/>
    <property type="match status" value="1"/>
</dbReference>
<dbReference type="InterPro" id="IPR035979">
    <property type="entry name" value="RBD_domain_sf"/>
</dbReference>
<evidence type="ECO:0000256" key="1">
    <source>
        <dbReference type="ARBA" id="ARBA00022884"/>
    </source>
</evidence>
<feature type="compositionally biased region" description="Low complexity" evidence="3">
    <location>
        <begin position="540"/>
        <end position="549"/>
    </location>
</feature>
<dbReference type="Proteomes" id="UP000054383">
    <property type="component" value="Unassembled WGS sequence"/>
</dbReference>
<feature type="domain" description="RRM" evidence="4">
    <location>
        <begin position="415"/>
        <end position="486"/>
    </location>
</feature>
<dbReference type="OrthoDB" id="339151at2759"/>
<feature type="region of interest" description="Disordered" evidence="3">
    <location>
        <begin position="490"/>
        <end position="549"/>
    </location>
</feature>
<feature type="compositionally biased region" description="Gly residues" evidence="3">
    <location>
        <begin position="526"/>
        <end position="539"/>
    </location>
</feature>
<feature type="domain" description="NTF2" evidence="5">
    <location>
        <begin position="66"/>
        <end position="181"/>
    </location>
</feature>
<name>A0A0U1LTD8_TALIS</name>
<dbReference type="CDD" id="cd00590">
    <property type="entry name" value="RRM_SF"/>
    <property type="match status" value="1"/>
</dbReference>
<reference evidence="6 7" key="1">
    <citation type="submission" date="2015-04" db="EMBL/GenBank/DDBJ databases">
        <authorList>
            <person name="Syromyatnikov M.Y."/>
            <person name="Popov V.N."/>
        </authorList>
    </citation>
    <scope>NUCLEOTIDE SEQUENCE [LARGE SCALE GENOMIC DNA]</scope>
    <source>
        <strain evidence="6">WF-38-12</strain>
    </source>
</reference>
<dbReference type="PROSITE" id="PS50177">
    <property type="entry name" value="NTF2_DOMAIN"/>
    <property type="match status" value="1"/>
</dbReference>
<feature type="compositionally biased region" description="Low complexity" evidence="3">
    <location>
        <begin position="252"/>
        <end position="287"/>
    </location>
</feature>
<dbReference type="GO" id="GO:1990904">
    <property type="term" value="C:ribonucleoprotein complex"/>
    <property type="evidence" value="ECO:0007669"/>
    <property type="project" value="TreeGrafter"/>
</dbReference>
<dbReference type="InterPro" id="IPR002075">
    <property type="entry name" value="NTF2_dom"/>
</dbReference>